<feature type="transmembrane region" description="Helical" evidence="10">
    <location>
        <begin position="233"/>
        <end position="253"/>
    </location>
</feature>
<dbReference type="PANTHER" id="PTHR45651:SF106">
    <property type="entry name" value="CYCLIC NUCLEOTIDE-GATED CATION CHANNEL PROTEIN"/>
    <property type="match status" value="1"/>
</dbReference>
<keyword evidence="8" id="KW-1071">Ligand-gated ion channel</keyword>
<evidence type="ECO:0000256" key="4">
    <source>
        <dbReference type="ARBA" id="ARBA00022692"/>
    </source>
</evidence>
<evidence type="ECO:0000256" key="10">
    <source>
        <dbReference type="SAM" id="Phobius"/>
    </source>
</evidence>
<comment type="similarity">
    <text evidence="2">Belongs to the cyclic nucleotide-gated cation channel (TC 1.A.1.5) family.</text>
</comment>
<dbReference type="eggNOG" id="KOG0498">
    <property type="taxonomic scope" value="Eukaryota"/>
</dbReference>
<dbReference type="GeneID" id="101494147"/>
<evidence type="ECO:0000256" key="8">
    <source>
        <dbReference type="ARBA" id="ARBA00023286"/>
    </source>
</evidence>
<dbReference type="SUPFAM" id="SSF51206">
    <property type="entry name" value="cAMP-binding domain-like"/>
    <property type="match status" value="1"/>
</dbReference>
<evidence type="ECO:0000256" key="1">
    <source>
        <dbReference type="ARBA" id="ARBA00004141"/>
    </source>
</evidence>
<evidence type="ECO:0000313" key="12">
    <source>
        <dbReference type="Proteomes" id="UP000087171"/>
    </source>
</evidence>
<dbReference type="OrthoDB" id="421226at2759"/>
<keyword evidence="3" id="KW-0813">Transport</keyword>
<name>A0A1S3DWI5_CICAR</name>
<evidence type="ECO:0000256" key="6">
    <source>
        <dbReference type="ARBA" id="ARBA00023065"/>
    </source>
</evidence>
<keyword evidence="12" id="KW-1185">Reference proteome</keyword>
<dbReference type="STRING" id="3827.A0A1S3DWI5"/>
<gene>
    <name evidence="13" type="primary">LOC101494147</name>
</gene>
<evidence type="ECO:0000313" key="13">
    <source>
        <dbReference type="RefSeq" id="XP_012567211.1"/>
    </source>
</evidence>
<feature type="transmembrane region" description="Helical" evidence="10">
    <location>
        <begin position="144"/>
        <end position="163"/>
    </location>
</feature>
<feature type="transmembrane region" description="Helical" evidence="10">
    <location>
        <begin position="437"/>
        <end position="462"/>
    </location>
</feature>
<dbReference type="InterPro" id="IPR018490">
    <property type="entry name" value="cNMP-bd_dom_sf"/>
</dbReference>
<protein>
    <submittedName>
        <fullName evidence="13">Probable cyclic nucleotide-gated ion channel 20, chloroplastic</fullName>
    </submittedName>
</protein>
<dbReference type="PaxDb" id="3827-XP_004515288.1"/>
<dbReference type="GO" id="GO:0016020">
    <property type="term" value="C:membrane"/>
    <property type="evidence" value="ECO:0007669"/>
    <property type="project" value="UniProtKB-SubCell"/>
</dbReference>
<evidence type="ECO:0000256" key="5">
    <source>
        <dbReference type="ARBA" id="ARBA00022989"/>
    </source>
</evidence>
<dbReference type="Gene3D" id="1.10.287.70">
    <property type="match status" value="1"/>
</dbReference>
<feature type="transmembrane region" description="Helical" evidence="10">
    <location>
        <begin position="183"/>
        <end position="201"/>
    </location>
</feature>
<dbReference type="GO" id="GO:0005216">
    <property type="term" value="F:monoatomic ion channel activity"/>
    <property type="evidence" value="ECO:0007669"/>
    <property type="project" value="InterPro"/>
</dbReference>
<keyword evidence="9" id="KW-0407">Ion channel</keyword>
<evidence type="ECO:0000256" key="3">
    <source>
        <dbReference type="ARBA" id="ARBA00022448"/>
    </source>
</evidence>
<dbReference type="Gene3D" id="1.10.287.630">
    <property type="entry name" value="Helix hairpin bin"/>
    <property type="match status" value="1"/>
</dbReference>
<dbReference type="InterPro" id="IPR014710">
    <property type="entry name" value="RmlC-like_jellyroll"/>
</dbReference>
<keyword evidence="5 10" id="KW-1133">Transmembrane helix</keyword>
<dbReference type="Pfam" id="PF00520">
    <property type="entry name" value="Ion_trans"/>
    <property type="match status" value="1"/>
</dbReference>
<keyword evidence="7 10" id="KW-0472">Membrane</keyword>
<sequence>MDSYEKETSLKVKEHVAALNAAHGTGNLVQQTVVVIGNKVEKCKKEIFSPLNHWNNTHDRENEHLGKSGLLGMCDDPYCTTCPTYFKASKQRSPKALNEFDSKFHNALYGDAKGFGRKLLSFCSSCVPGVINPHTKLVQQWNKFLAIFCMVAIFVDPLFLFLIYVQKDFNCIAINWTMTETLVLLRSMNDFVYFLNILLQFRLAYVSPESRVVGAGDLVDDPKKISVRYLQSYFLVDLFVVLPLPQIMILSVLPRHLGLSGANYAKNLLRAVILVQYIPRLFRILTLLNGRSPTGFIFESAWANFIINLLMFMLASHVVGSCWYLFGLQRVNQCLRDACSKSNIKGCIDVIDCGHGRTGNNQSAAGQTSSMWNNNSDAIACLNPSPNGFRYGIYVSAVPLTIETSMVNKYVYSHFWGLQQISTLAGGLTPSYFVWEVMFAIAIIGLGLLLFSLLIGNIQNFLQGLGRRRLEMLLRSRDVEQWMRHRRLPENLRKRVRQAERYNWAATRGVNEETLLENLPEDLQTEIRRHLFNFIKKIRIFSLMDEPILDAICERLRQKTYINGSRIMSYGGEVGKMVFVVRGKLESIGENGIAVPLSEGDACGEELLTWYLQHSSVSKDGKKVRLPGQRLLSNRTVKCLTNVEAFSLRAADLEEVTTIFMRSFRNVLVQGPLRYESPYWRSLAATQIQVAWRYWKKRQKLSDQTLKLQVVP</sequence>
<proteinExistence type="inferred from homology"/>
<dbReference type="Gene3D" id="2.60.120.10">
    <property type="entry name" value="Jelly Rolls"/>
    <property type="match status" value="1"/>
</dbReference>
<dbReference type="KEGG" id="cam:101494147"/>
<feature type="domain" description="Cyclic nucleotide-binding" evidence="11">
    <location>
        <begin position="540"/>
        <end position="608"/>
    </location>
</feature>
<dbReference type="PROSITE" id="PS50042">
    <property type="entry name" value="CNMP_BINDING_3"/>
    <property type="match status" value="1"/>
</dbReference>
<dbReference type="AlphaFoldDB" id="A0A1S3DWI5"/>
<evidence type="ECO:0000259" key="11">
    <source>
        <dbReference type="PROSITE" id="PS50042"/>
    </source>
</evidence>
<dbReference type="RefSeq" id="XP_012567211.1">
    <property type="nucleotide sequence ID" value="XM_012711757.2"/>
</dbReference>
<evidence type="ECO:0000256" key="7">
    <source>
        <dbReference type="ARBA" id="ARBA00023136"/>
    </source>
</evidence>
<dbReference type="PANTHER" id="PTHR45651">
    <property type="entry name" value="CYCLIC NUCLEOTIDE-GATED ION CHANNEL 15-RELATED-RELATED"/>
    <property type="match status" value="1"/>
</dbReference>
<dbReference type="Proteomes" id="UP000087171">
    <property type="component" value="Unplaced"/>
</dbReference>
<keyword evidence="6" id="KW-0406">Ion transport</keyword>
<comment type="subcellular location">
    <subcellularLocation>
        <location evidence="1">Membrane</location>
        <topology evidence="1">Multi-pass membrane protein</topology>
    </subcellularLocation>
</comment>
<accession>A0A1S3DWI5</accession>
<organism evidence="12 13">
    <name type="scientific">Cicer arietinum</name>
    <name type="common">Chickpea</name>
    <name type="synonym">Garbanzo</name>
    <dbReference type="NCBI Taxonomy" id="3827"/>
    <lineage>
        <taxon>Eukaryota</taxon>
        <taxon>Viridiplantae</taxon>
        <taxon>Streptophyta</taxon>
        <taxon>Embryophyta</taxon>
        <taxon>Tracheophyta</taxon>
        <taxon>Spermatophyta</taxon>
        <taxon>Magnoliopsida</taxon>
        <taxon>eudicotyledons</taxon>
        <taxon>Gunneridae</taxon>
        <taxon>Pentapetalae</taxon>
        <taxon>rosids</taxon>
        <taxon>fabids</taxon>
        <taxon>Fabales</taxon>
        <taxon>Fabaceae</taxon>
        <taxon>Papilionoideae</taxon>
        <taxon>50 kb inversion clade</taxon>
        <taxon>NPAAA clade</taxon>
        <taxon>Hologalegina</taxon>
        <taxon>IRL clade</taxon>
        <taxon>Cicereae</taxon>
        <taxon>Cicer</taxon>
    </lineage>
</organism>
<dbReference type="CDD" id="cd00038">
    <property type="entry name" value="CAP_ED"/>
    <property type="match status" value="1"/>
</dbReference>
<evidence type="ECO:0000256" key="2">
    <source>
        <dbReference type="ARBA" id="ARBA00010486"/>
    </source>
</evidence>
<keyword evidence="4 10" id="KW-0812">Transmembrane</keyword>
<dbReference type="InterPro" id="IPR000595">
    <property type="entry name" value="cNMP-bd_dom"/>
</dbReference>
<dbReference type="InterPro" id="IPR005821">
    <property type="entry name" value="Ion_trans_dom"/>
</dbReference>
<reference evidence="13" key="1">
    <citation type="submission" date="2025-08" db="UniProtKB">
        <authorList>
            <consortium name="RefSeq"/>
        </authorList>
    </citation>
    <scope>IDENTIFICATION</scope>
    <source>
        <tissue evidence="13">Etiolated seedlings</tissue>
    </source>
</reference>
<dbReference type="SUPFAM" id="SSF81324">
    <property type="entry name" value="Voltage-gated potassium channels"/>
    <property type="match status" value="1"/>
</dbReference>
<feature type="transmembrane region" description="Helical" evidence="10">
    <location>
        <begin position="301"/>
        <end position="326"/>
    </location>
</feature>
<evidence type="ECO:0000256" key="9">
    <source>
        <dbReference type="ARBA" id="ARBA00023303"/>
    </source>
</evidence>